<organism evidence="1">
    <name type="scientific">Tetraselmis sp. GSL018</name>
    <dbReference type="NCBI Taxonomy" id="582737"/>
    <lineage>
        <taxon>Eukaryota</taxon>
        <taxon>Viridiplantae</taxon>
        <taxon>Chlorophyta</taxon>
        <taxon>core chlorophytes</taxon>
        <taxon>Chlorodendrophyceae</taxon>
        <taxon>Chlorodendrales</taxon>
        <taxon>Chlorodendraceae</taxon>
        <taxon>Tetraselmis</taxon>
    </lineage>
</organism>
<dbReference type="EMBL" id="GBEZ01027562">
    <property type="protein sequence ID" value="JAC59766.1"/>
    <property type="molecule type" value="Transcribed_RNA"/>
</dbReference>
<gene>
    <name evidence="1" type="ORF">TSPGSL018_30664</name>
</gene>
<reference evidence="1" key="1">
    <citation type="submission" date="2014-05" db="EMBL/GenBank/DDBJ databases">
        <title>The transcriptome of the halophilic microalga Tetraselmis sp. GSL018 isolated from the Great Salt Lake, Utah.</title>
        <authorList>
            <person name="Jinkerson R.E."/>
            <person name="D'Adamo S."/>
            <person name="Posewitz M.C."/>
        </authorList>
    </citation>
    <scope>NUCLEOTIDE SEQUENCE</scope>
    <source>
        <strain evidence="1">GSL018</strain>
    </source>
</reference>
<protein>
    <submittedName>
        <fullName evidence="1">Uncharacterized protein</fullName>
    </submittedName>
</protein>
<proteinExistence type="predicted"/>
<dbReference type="AlphaFoldDB" id="A0A061QN17"/>
<sequence length="32" mass="3583">MVTEHRKGKSLKRNSNCDSTRLTLSFANMLSG</sequence>
<name>A0A061QN17_9CHLO</name>
<accession>A0A061QN17</accession>
<evidence type="ECO:0000313" key="1">
    <source>
        <dbReference type="EMBL" id="JAC59766.1"/>
    </source>
</evidence>